<reference evidence="3" key="1">
    <citation type="submission" date="2015-04" db="EMBL/GenBank/DDBJ databases">
        <title>Complete genome sequence of Microbacterium chocolatum SIT 101, a bacterium enantioselectively hydrolyzing mesomeric diesters.</title>
        <authorList>
            <person name="Li X."/>
            <person name="Xu Y."/>
        </authorList>
    </citation>
    <scope>NUCLEOTIDE SEQUENCE [LARGE SCALE GENOMIC DNA]</scope>
    <source>
        <strain evidence="3">SIT 101</strain>
    </source>
</reference>
<dbReference type="KEGG" id="mcw:A8L33_11130"/>
<feature type="domain" description="DUF8185" evidence="2">
    <location>
        <begin position="109"/>
        <end position="209"/>
    </location>
</feature>
<gene>
    <name evidence="3" type="ORF">XI38_10585</name>
</gene>
<name>A0A0M9VKP2_9MICO</name>
<organism evidence="3 4">
    <name type="scientific">Microbacterium aurantiacum</name>
    <dbReference type="NCBI Taxonomy" id="162393"/>
    <lineage>
        <taxon>Bacteria</taxon>
        <taxon>Bacillati</taxon>
        <taxon>Actinomycetota</taxon>
        <taxon>Actinomycetes</taxon>
        <taxon>Micrococcales</taxon>
        <taxon>Microbacteriaceae</taxon>
        <taxon>Microbacterium</taxon>
    </lineage>
</organism>
<dbReference type="EMBL" id="LAVO01000011">
    <property type="protein sequence ID" value="KOS10292.1"/>
    <property type="molecule type" value="Genomic_DNA"/>
</dbReference>
<dbReference type="PATRIC" id="fig|84292.3.peg.2158"/>
<keyword evidence="4" id="KW-1185">Reference proteome</keyword>
<dbReference type="Proteomes" id="UP000037737">
    <property type="component" value="Unassembled WGS sequence"/>
</dbReference>
<proteinExistence type="predicted"/>
<comment type="caution">
    <text evidence="3">The sequence shown here is derived from an EMBL/GenBank/DDBJ whole genome shotgun (WGS) entry which is preliminary data.</text>
</comment>
<dbReference type="AlphaFoldDB" id="A0A0M9VKP2"/>
<dbReference type="InterPro" id="IPR058498">
    <property type="entry name" value="DUF8185"/>
</dbReference>
<dbReference type="InterPro" id="IPR058323">
    <property type="entry name" value="DUF8010"/>
</dbReference>
<evidence type="ECO:0000259" key="2">
    <source>
        <dbReference type="Pfam" id="PF26572"/>
    </source>
</evidence>
<dbReference type="Pfam" id="PF26572">
    <property type="entry name" value="DUF8185"/>
    <property type="match status" value="1"/>
</dbReference>
<evidence type="ECO:0000313" key="3">
    <source>
        <dbReference type="EMBL" id="KOS10292.1"/>
    </source>
</evidence>
<sequence>MSPRLMFPDPLAAADVLTVSGRAAALGDGNVRLKAANGVLVLSSAPLAPRTLLDTTPTVLGMRAVEVDAELVCDLVVDAAALAADAGDPRAIVLPETARTAPWAGISAPAGGWTRIGTLPASVLAARAQWGIAAVAESMPADPGEDVVHTVRAAVWGESDTALLDVARGCAFAAFALGFIAGEEEVAVRTAGPWTRLSFVRGHVLVRGSRPPGLGPVRSTGSSGSL</sequence>
<protein>
    <submittedName>
        <fullName evidence="3">Uncharacterized protein</fullName>
    </submittedName>
</protein>
<dbReference type="OrthoDB" id="4801220at2"/>
<accession>A0A0M9VKP2</accession>
<dbReference type="Pfam" id="PF26035">
    <property type="entry name" value="DUF8010"/>
    <property type="match status" value="1"/>
</dbReference>
<feature type="domain" description="DUF8010" evidence="1">
    <location>
        <begin position="3"/>
        <end position="105"/>
    </location>
</feature>
<evidence type="ECO:0000313" key="4">
    <source>
        <dbReference type="Proteomes" id="UP000037737"/>
    </source>
</evidence>
<evidence type="ECO:0000259" key="1">
    <source>
        <dbReference type="Pfam" id="PF26035"/>
    </source>
</evidence>